<gene>
    <name evidence="2" type="ORF">ACFOZ0_16285</name>
</gene>
<dbReference type="PANTHER" id="PTHR21310:SF15">
    <property type="entry name" value="AMINOGLYCOSIDE PHOSPHOTRANSFERASE DOMAIN-CONTAINING PROTEIN"/>
    <property type="match status" value="1"/>
</dbReference>
<dbReference type="Proteomes" id="UP001595701">
    <property type="component" value="Unassembled WGS sequence"/>
</dbReference>
<protein>
    <submittedName>
        <fullName evidence="2">Phosphotransferase family protein</fullName>
    </submittedName>
</protein>
<name>A0ABV7SCX0_9ACTN</name>
<accession>A0ABV7SCX0</accession>
<keyword evidence="3" id="KW-1185">Reference proteome</keyword>
<dbReference type="PANTHER" id="PTHR21310">
    <property type="entry name" value="AMINOGLYCOSIDE PHOSPHOTRANSFERASE-RELATED-RELATED"/>
    <property type="match status" value="1"/>
</dbReference>
<dbReference type="InterPro" id="IPR051678">
    <property type="entry name" value="AGP_Transferase"/>
</dbReference>
<dbReference type="InterPro" id="IPR002575">
    <property type="entry name" value="Aminoglycoside_PTrfase"/>
</dbReference>
<dbReference type="Pfam" id="PF01636">
    <property type="entry name" value="APH"/>
    <property type="match status" value="1"/>
</dbReference>
<feature type="domain" description="Aminoglycoside phosphotransferase" evidence="1">
    <location>
        <begin position="31"/>
        <end position="287"/>
    </location>
</feature>
<dbReference type="Gene3D" id="3.90.1200.10">
    <property type="match status" value="1"/>
</dbReference>
<organism evidence="2 3">
    <name type="scientific">Streptomyces yaanensis</name>
    <dbReference type="NCBI Taxonomy" id="1142239"/>
    <lineage>
        <taxon>Bacteria</taxon>
        <taxon>Bacillati</taxon>
        <taxon>Actinomycetota</taxon>
        <taxon>Actinomycetes</taxon>
        <taxon>Kitasatosporales</taxon>
        <taxon>Streptomycetaceae</taxon>
        <taxon>Streptomyces</taxon>
    </lineage>
</organism>
<sequence>MQSLTKRHLSPDELDALLRASTGTGCHLEAELTDGWFNTAYRVLLDGGLPAVVKLAPPADTAVLRYERGILTTEAMVYRRIAALAGGGVPTPDLLYAGEEFLAVSVLDGTPWDKVADRVPPATEAALRRELGAITARLHTLVPEDGRFGYPAPESALSAPDWRTAFTVMVDALLDDAERWESPLGVPPTDVRTLVAEGGDALDEVTEPRLVHFDLWPGNIFVDLTDDGKHGKPARVAGLIDHERAFWGDPAAELVSLAFGGDTGPDSDLVVGYAEAGGSLDFTPALRHRLALYQLYLGLLLVVECGPRGYGSDHLTSVRGNLAEAVTRLRALG</sequence>
<evidence type="ECO:0000313" key="3">
    <source>
        <dbReference type="Proteomes" id="UP001595701"/>
    </source>
</evidence>
<dbReference type="SUPFAM" id="SSF56112">
    <property type="entry name" value="Protein kinase-like (PK-like)"/>
    <property type="match status" value="1"/>
</dbReference>
<evidence type="ECO:0000259" key="1">
    <source>
        <dbReference type="Pfam" id="PF01636"/>
    </source>
</evidence>
<dbReference type="RefSeq" id="WP_310769078.1">
    <property type="nucleotide sequence ID" value="NZ_JBHRWR010000009.1"/>
</dbReference>
<dbReference type="EMBL" id="JBHRWR010000009">
    <property type="protein sequence ID" value="MFC3574809.1"/>
    <property type="molecule type" value="Genomic_DNA"/>
</dbReference>
<comment type="caution">
    <text evidence="2">The sequence shown here is derived from an EMBL/GenBank/DDBJ whole genome shotgun (WGS) entry which is preliminary data.</text>
</comment>
<evidence type="ECO:0000313" key="2">
    <source>
        <dbReference type="EMBL" id="MFC3574809.1"/>
    </source>
</evidence>
<reference evidence="3" key="1">
    <citation type="journal article" date="2019" name="Int. J. Syst. Evol. Microbiol.">
        <title>The Global Catalogue of Microorganisms (GCM) 10K type strain sequencing project: providing services to taxonomists for standard genome sequencing and annotation.</title>
        <authorList>
            <consortium name="The Broad Institute Genomics Platform"/>
            <consortium name="The Broad Institute Genome Sequencing Center for Infectious Disease"/>
            <person name="Wu L."/>
            <person name="Ma J."/>
        </authorList>
    </citation>
    <scope>NUCLEOTIDE SEQUENCE [LARGE SCALE GENOMIC DNA]</scope>
    <source>
        <strain evidence="3">CGMCC 4.7035</strain>
    </source>
</reference>
<proteinExistence type="predicted"/>
<dbReference type="InterPro" id="IPR011009">
    <property type="entry name" value="Kinase-like_dom_sf"/>
</dbReference>